<dbReference type="Pfam" id="PF01244">
    <property type="entry name" value="Peptidase_M19"/>
    <property type="match status" value="1"/>
</dbReference>
<dbReference type="PROSITE" id="PS51365">
    <property type="entry name" value="RENAL_DIPEPTIDASE_2"/>
    <property type="match status" value="1"/>
</dbReference>
<dbReference type="Gene3D" id="3.20.20.140">
    <property type="entry name" value="Metal-dependent hydrolases"/>
    <property type="match status" value="1"/>
</dbReference>
<accession>E4QC30</accession>
<dbReference type="InterPro" id="IPR032466">
    <property type="entry name" value="Metal_Hydrolase"/>
</dbReference>
<dbReference type="EC" id="3.4.13.19" evidence="1"/>
<dbReference type="PANTHER" id="PTHR10443:SF12">
    <property type="entry name" value="DIPEPTIDASE"/>
    <property type="match status" value="1"/>
</dbReference>
<organism evidence="1 2">
    <name type="scientific">Caldicellulosiruptor hydrothermalis (strain DSM 18901 / VKM B-2411 / 108)</name>
    <dbReference type="NCBI Taxonomy" id="632292"/>
    <lineage>
        <taxon>Bacteria</taxon>
        <taxon>Bacillati</taxon>
        <taxon>Bacillota</taxon>
        <taxon>Bacillota incertae sedis</taxon>
        <taxon>Caldicellulosiruptorales</taxon>
        <taxon>Caldicellulosiruptoraceae</taxon>
        <taxon>Caldicellulosiruptor</taxon>
    </lineage>
</organism>
<dbReference type="GO" id="GO:0006508">
    <property type="term" value="P:proteolysis"/>
    <property type="evidence" value="ECO:0007669"/>
    <property type="project" value="InterPro"/>
</dbReference>
<dbReference type="STRING" id="632292.Calhy_1607"/>
<dbReference type="GO" id="GO:0070573">
    <property type="term" value="F:metallodipeptidase activity"/>
    <property type="evidence" value="ECO:0007669"/>
    <property type="project" value="InterPro"/>
</dbReference>
<dbReference type="EMBL" id="CP002219">
    <property type="protein sequence ID" value="ADQ07322.1"/>
    <property type="molecule type" value="Genomic_DNA"/>
</dbReference>
<dbReference type="SUPFAM" id="SSF51556">
    <property type="entry name" value="Metallo-dependent hydrolases"/>
    <property type="match status" value="1"/>
</dbReference>
<name>E4QC30_CALH1</name>
<keyword evidence="1" id="KW-0645">Protease</keyword>
<reference evidence="1 2" key="2">
    <citation type="journal article" date="2011" name="J. Bacteriol.">
        <title>Complete genome sequences for the anaerobic, extremely thermophilic plant biomass-degrading bacteria Caldicellulosiruptor hydrothermalis, Caldicellulosiruptor kristjanssonii, Caldicellulosiruptor kronotskyensis, Caldicellulosiruptor owensenis, and Caldicellulosiruptor lactoaceticus.</title>
        <authorList>
            <person name="Blumer-Schuette S.E."/>
            <person name="Ozdemir I."/>
            <person name="Mistry D."/>
            <person name="Lucas S."/>
            <person name="Lapidus A."/>
            <person name="Cheng J.F."/>
            <person name="Goodwin L.A."/>
            <person name="Pitluck S."/>
            <person name="Land M.L."/>
            <person name="Hauser L.J."/>
            <person name="Woyke T."/>
            <person name="Mikhailova N."/>
            <person name="Pati A."/>
            <person name="Kyrpides N.C."/>
            <person name="Ivanova N."/>
            <person name="Detter J.C."/>
            <person name="Walston-Davenport K."/>
            <person name="Han S."/>
            <person name="Adams M.W."/>
            <person name="Kelly R.M."/>
        </authorList>
    </citation>
    <scope>NUCLEOTIDE SEQUENCE [LARGE SCALE GENOMIC DNA]</scope>
    <source>
        <strain evidence="2">DSM 18901 / VKM B-2411 / 108</strain>
    </source>
</reference>
<keyword evidence="1" id="KW-0224">Dipeptidase</keyword>
<keyword evidence="2" id="KW-1185">Reference proteome</keyword>
<sequence>MRVLKMFADAHNDTVTTAFSKGENLYKNSCQFDFKRANKVDLKLQYMAIWQDTRQEGIDFLKNAFYFLDRINEYEINNVGLSQKIEDGMINVLLSIEDISFINDTYEIELLKQRGVKSATLSWNYENKLCGGAYSDKGLTSTGREVLKKLLEENFIIDLAHASKKTFFDVVKHLNKPFIVSHSNCFSLCPHPRNLTDEQIKIVRDFDGIIGINFYSPFVKDEGKANLNDVARHIAYIAELIGAQYISFGSDFDGADDFTDGLRGVEDLPNIQEELKKWGFSEKEIMDICYFNLTRFTERFLK</sequence>
<keyword evidence="1" id="KW-0378">Hydrolase</keyword>
<gene>
    <name evidence="1" type="ordered locus">Calhy_1607</name>
</gene>
<dbReference type="InterPro" id="IPR008257">
    <property type="entry name" value="Pept_M19"/>
</dbReference>
<evidence type="ECO:0000313" key="1">
    <source>
        <dbReference type="EMBL" id="ADQ07322.1"/>
    </source>
</evidence>
<dbReference type="Proteomes" id="UP000006890">
    <property type="component" value="Chromosome"/>
</dbReference>
<dbReference type="eggNOG" id="COG2355">
    <property type="taxonomic scope" value="Bacteria"/>
</dbReference>
<proteinExistence type="predicted"/>
<dbReference type="HOGENOM" id="CLU_031404_2_1_9"/>
<dbReference type="PANTHER" id="PTHR10443">
    <property type="entry name" value="MICROSOMAL DIPEPTIDASE"/>
    <property type="match status" value="1"/>
</dbReference>
<evidence type="ECO:0000313" key="2">
    <source>
        <dbReference type="Proteomes" id="UP000006890"/>
    </source>
</evidence>
<reference key="1">
    <citation type="submission" date="2010-09" db="EMBL/GenBank/DDBJ databases">
        <title>Complete sequence of Caldicellulosiruptor hydrothermalis 108.</title>
        <authorList>
            <consortium name="US DOE Joint Genome Institute"/>
            <person name="Lucas S."/>
            <person name="Copeland A."/>
            <person name="Lapidus A."/>
            <person name="Cheng J.-F."/>
            <person name="Bruce D."/>
            <person name="Goodwin L."/>
            <person name="Pitluck S."/>
            <person name="Davenport K."/>
            <person name="Detter J.C."/>
            <person name="Han C."/>
            <person name="Tapia R."/>
            <person name="Land M."/>
            <person name="Hauser L."/>
            <person name="Chang Y.-J."/>
            <person name="Jeffries C."/>
            <person name="Kyrpides N."/>
            <person name="Ivanova N."/>
            <person name="Mikhailova N."/>
            <person name="Blumer-Schuette S.E."/>
            <person name="Kelly R.M."/>
            <person name="Woyke T."/>
        </authorList>
    </citation>
    <scope>NUCLEOTIDE SEQUENCE</scope>
    <source>
        <strain>108</strain>
    </source>
</reference>
<dbReference type="KEGG" id="chd:Calhy_1607"/>
<protein>
    <submittedName>
        <fullName evidence="1">Membrane dipeptidase</fullName>
        <ecNumber evidence="1">3.4.13.19</ecNumber>
    </submittedName>
</protein>
<dbReference type="AlphaFoldDB" id="E4QC30"/>